<name>A0ACB9TZD7_HOLOL</name>
<protein>
    <submittedName>
        <fullName evidence="1">Helix-turn-helix psq domain</fullName>
    </submittedName>
</protein>
<comment type="caution">
    <text evidence="1">The sequence shown here is derived from an EMBL/GenBank/DDBJ whole genome shotgun (WGS) entry which is preliminary data.</text>
</comment>
<reference evidence="1" key="1">
    <citation type="submission" date="2022-04" db="EMBL/GenBank/DDBJ databases">
        <title>Chromosome-scale genome assembly of Holotrichia oblita Faldermann.</title>
        <authorList>
            <person name="Rongchong L."/>
        </authorList>
    </citation>
    <scope>NUCLEOTIDE SEQUENCE</scope>
    <source>
        <strain evidence="1">81SQS9</strain>
    </source>
</reference>
<dbReference type="EMBL" id="CM043015">
    <property type="protein sequence ID" value="KAI4472108.1"/>
    <property type="molecule type" value="Genomic_DNA"/>
</dbReference>
<sequence>MPQIKNVQKQVNNEKIPKRQKRKLFQYAPEQLERVLEEIKENRMGIREASRQFSIPKTTIIDCVKSRVLVARRKTGPEPILTVKLGVFNGDESGFSLCPKSGKVLAPKGWKNLYQIKLGSDKENLTVLIVFSANGIICPDLVVFPYIRPPHSMPPNHTLSLFFI</sequence>
<accession>A0ACB9TZD7</accession>
<evidence type="ECO:0000313" key="1">
    <source>
        <dbReference type="EMBL" id="KAI4472108.1"/>
    </source>
</evidence>
<gene>
    <name evidence="1" type="ORF">MML48_1g14916</name>
</gene>
<keyword evidence="2" id="KW-1185">Reference proteome</keyword>
<dbReference type="Proteomes" id="UP001056778">
    <property type="component" value="Chromosome 1"/>
</dbReference>
<proteinExistence type="predicted"/>
<organism evidence="1 2">
    <name type="scientific">Holotrichia oblita</name>
    <name type="common">Chafer beetle</name>
    <dbReference type="NCBI Taxonomy" id="644536"/>
    <lineage>
        <taxon>Eukaryota</taxon>
        <taxon>Metazoa</taxon>
        <taxon>Ecdysozoa</taxon>
        <taxon>Arthropoda</taxon>
        <taxon>Hexapoda</taxon>
        <taxon>Insecta</taxon>
        <taxon>Pterygota</taxon>
        <taxon>Neoptera</taxon>
        <taxon>Endopterygota</taxon>
        <taxon>Coleoptera</taxon>
        <taxon>Polyphaga</taxon>
        <taxon>Scarabaeiformia</taxon>
        <taxon>Scarabaeidae</taxon>
        <taxon>Melolonthinae</taxon>
        <taxon>Holotrichia</taxon>
    </lineage>
</organism>
<evidence type="ECO:0000313" key="2">
    <source>
        <dbReference type="Proteomes" id="UP001056778"/>
    </source>
</evidence>